<dbReference type="SUPFAM" id="SSF52922">
    <property type="entry name" value="TK C-terminal domain-like"/>
    <property type="match status" value="1"/>
</dbReference>
<reference evidence="5 6" key="1">
    <citation type="submission" date="2017-07" db="EMBL/GenBank/DDBJ databases">
        <title>Recovery of genomes from metagenomes via a dereplication, aggregation, and scoring strategy.</title>
        <authorList>
            <person name="Sieber C.M."/>
            <person name="Probst A.J."/>
            <person name="Sharrar A."/>
            <person name="Thomas B.C."/>
            <person name="Hess M."/>
            <person name="Tringe S.G."/>
            <person name="Banfield J.F."/>
        </authorList>
    </citation>
    <scope>NUCLEOTIDE SEQUENCE [LARGE SCALE GENOMIC DNA]</scope>
    <source>
        <strain evidence="5">JGI_Cruoil_03_44_89</strain>
    </source>
</reference>
<evidence type="ECO:0000256" key="1">
    <source>
        <dbReference type="ARBA" id="ARBA00001964"/>
    </source>
</evidence>
<evidence type="ECO:0000313" key="5">
    <source>
        <dbReference type="EMBL" id="OYD14367.1"/>
    </source>
</evidence>
<dbReference type="CDD" id="cd07033">
    <property type="entry name" value="TPP_PYR_DXS_TK_like"/>
    <property type="match status" value="1"/>
</dbReference>
<dbReference type="Pfam" id="PF02779">
    <property type="entry name" value="Transket_pyr"/>
    <property type="match status" value="1"/>
</dbReference>
<dbReference type="Pfam" id="PF02780">
    <property type="entry name" value="Transketolase_C"/>
    <property type="match status" value="1"/>
</dbReference>
<dbReference type="SMART" id="SM00861">
    <property type="entry name" value="Transket_pyr"/>
    <property type="match status" value="1"/>
</dbReference>
<sequence>MDKLASLRNTYGETLVELGRMYEDIVVLDADLAISTRTIKFKKEFPKRFFDVGISEADMMGTAAGFASSGKVVFVSTFALFASGRAWEQVRSAICYPNLSVKIVATHGGISVGADGVSHQAAEDIALMRVIPNMRLIVPSDAVQTRFFIHEAYNTPGPFYIRLTKSDLPVIYKRDDRFKLGKANKLRDGKDMAIIACGTMVYPALKAAERLKKDGIGTEVFDMASVKPIDVDAVLEAAKTGRIVTCEDHSVVGGLGDAVGDVILSEHPCYLSKVGVRNCFAESGSWEELTKKYGLAEEDIYKAAKRLLRDTKYTKPI</sequence>
<dbReference type="PANTHER" id="PTHR43825">
    <property type="entry name" value="PYRUVATE DEHYDROGENASE E1 COMPONENT"/>
    <property type="match status" value="1"/>
</dbReference>
<dbReference type="InterPro" id="IPR033248">
    <property type="entry name" value="Transketolase_C"/>
</dbReference>
<accession>A0A235BRM0</accession>
<dbReference type="FunFam" id="3.40.50.970:FF:000129">
    <property type="entry name" value="Transketolase"/>
    <property type="match status" value="1"/>
</dbReference>
<gene>
    <name evidence="5" type="ORF">CH333_08275</name>
</gene>
<comment type="similarity">
    <text evidence="2">Belongs to the transketolase family.</text>
</comment>
<dbReference type="Proteomes" id="UP000215215">
    <property type="component" value="Unassembled WGS sequence"/>
</dbReference>
<feature type="domain" description="Transketolase-like pyrimidine-binding" evidence="4">
    <location>
        <begin position="5"/>
        <end position="170"/>
    </location>
</feature>
<dbReference type="PANTHER" id="PTHR43825:SF1">
    <property type="entry name" value="TRANSKETOLASE-LIKE PYRIMIDINE-BINDING DOMAIN-CONTAINING PROTEIN"/>
    <property type="match status" value="1"/>
</dbReference>
<proteinExistence type="inferred from homology"/>
<dbReference type="Gene3D" id="3.40.50.970">
    <property type="match status" value="1"/>
</dbReference>
<name>A0A235BRM0_UNCW3</name>
<dbReference type="InterPro" id="IPR005475">
    <property type="entry name" value="Transketolase-like_Pyr-bd"/>
</dbReference>
<protein>
    <submittedName>
        <fullName evidence="5">Transketolase</fullName>
    </submittedName>
</protein>
<dbReference type="InterPro" id="IPR009014">
    <property type="entry name" value="Transketo_C/PFOR_II"/>
</dbReference>
<evidence type="ECO:0000256" key="3">
    <source>
        <dbReference type="ARBA" id="ARBA00023052"/>
    </source>
</evidence>
<evidence type="ECO:0000256" key="2">
    <source>
        <dbReference type="ARBA" id="ARBA00007131"/>
    </source>
</evidence>
<evidence type="ECO:0000259" key="4">
    <source>
        <dbReference type="SMART" id="SM00861"/>
    </source>
</evidence>
<comment type="caution">
    <text evidence="5">The sequence shown here is derived from an EMBL/GenBank/DDBJ whole genome shotgun (WGS) entry which is preliminary data.</text>
</comment>
<dbReference type="EMBL" id="NOZQ01000187">
    <property type="protein sequence ID" value="OYD14367.1"/>
    <property type="molecule type" value="Genomic_DNA"/>
</dbReference>
<dbReference type="InterPro" id="IPR051157">
    <property type="entry name" value="PDH/Transketolase"/>
</dbReference>
<dbReference type="InterPro" id="IPR029061">
    <property type="entry name" value="THDP-binding"/>
</dbReference>
<dbReference type="AlphaFoldDB" id="A0A235BRM0"/>
<dbReference type="SUPFAM" id="SSF52518">
    <property type="entry name" value="Thiamin diphosphate-binding fold (THDP-binding)"/>
    <property type="match status" value="1"/>
</dbReference>
<keyword evidence="3" id="KW-0786">Thiamine pyrophosphate</keyword>
<comment type="cofactor">
    <cofactor evidence="1">
        <name>thiamine diphosphate</name>
        <dbReference type="ChEBI" id="CHEBI:58937"/>
    </cofactor>
</comment>
<dbReference type="Gene3D" id="3.40.50.920">
    <property type="match status" value="1"/>
</dbReference>
<organism evidence="5 6">
    <name type="scientific">candidate division WOR-3 bacterium JGI_Cruoil_03_44_89</name>
    <dbReference type="NCBI Taxonomy" id="1973748"/>
    <lineage>
        <taxon>Bacteria</taxon>
        <taxon>Bacteria division WOR-3</taxon>
    </lineage>
</organism>
<evidence type="ECO:0000313" key="6">
    <source>
        <dbReference type="Proteomes" id="UP000215215"/>
    </source>
</evidence>